<dbReference type="InterPro" id="IPR036388">
    <property type="entry name" value="WH-like_DNA-bd_sf"/>
</dbReference>
<accession>A0ABS4IRD9</accession>
<comment type="function">
    <text evidence="1">Transcriptional repressor of xylose-utilizing enzymes.</text>
</comment>
<dbReference type="InterPro" id="IPR036390">
    <property type="entry name" value="WH_DNA-bd_sf"/>
</dbReference>
<dbReference type="PANTHER" id="PTHR18964">
    <property type="entry name" value="ROK (REPRESSOR, ORF, KINASE) FAMILY"/>
    <property type="match status" value="1"/>
</dbReference>
<keyword evidence="3" id="KW-0119">Carbohydrate metabolism</keyword>
<dbReference type="InterPro" id="IPR043129">
    <property type="entry name" value="ATPase_NBD"/>
</dbReference>
<comment type="caution">
    <text evidence="4">The sequence shown here is derived from an EMBL/GenBank/DDBJ whole genome shotgun (WGS) entry which is preliminary data.</text>
</comment>
<evidence type="ECO:0000313" key="5">
    <source>
        <dbReference type="Proteomes" id="UP001519287"/>
    </source>
</evidence>
<dbReference type="SUPFAM" id="SSF46785">
    <property type="entry name" value="Winged helix' DNA-binding domain"/>
    <property type="match status" value="1"/>
</dbReference>
<keyword evidence="5" id="KW-1185">Reference proteome</keyword>
<gene>
    <name evidence="4" type="ORF">J2Z66_001736</name>
</gene>
<comment type="similarity">
    <text evidence="2">Belongs to the ROK (NagC/XylR) family.</text>
</comment>
<dbReference type="SUPFAM" id="SSF53067">
    <property type="entry name" value="Actin-like ATPase domain"/>
    <property type="match status" value="1"/>
</dbReference>
<dbReference type="Gene3D" id="3.30.420.40">
    <property type="match status" value="2"/>
</dbReference>
<dbReference type="RefSeq" id="WP_209970936.1">
    <property type="nucleotide sequence ID" value="NZ_JAGGLB010000004.1"/>
</dbReference>
<keyword evidence="3" id="KW-0859">Xylose metabolism</keyword>
<protein>
    <submittedName>
        <fullName evidence="4">N-acetylglucosamine repressor</fullName>
    </submittedName>
</protein>
<evidence type="ECO:0000313" key="4">
    <source>
        <dbReference type="EMBL" id="MBP1990138.1"/>
    </source>
</evidence>
<dbReference type="Proteomes" id="UP001519287">
    <property type="component" value="Unassembled WGS sequence"/>
</dbReference>
<dbReference type="Gene3D" id="1.10.10.10">
    <property type="entry name" value="Winged helix-like DNA-binding domain superfamily/Winged helix DNA-binding domain"/>
    <property type="match status" value="1"/>
</dbReference>
<dbReference type="PANTHER" id="PTHR18964:SF149">
    <property type="entry name" value="BIFUNCTIONAL UDP-N-ACETYLGLUCOSAMINE 2-EPIMERASE_N-ACETYLMANNOSAMINE KINASE"/>
    <property type="match status" value="1"/>
</dbReference>
<dbReference type="InterPro" id="IPR000600">
    <property type="entry name" value="ROK"/>
</dbReference>
<evidence type="ECO:0000256" key="2">
    <source>
        <dbReference type="ARBA" id="ARBA00006479"/>
    </source>
</evidence>
<reference evidence="4 5" key="1">
    <citation type="submission" date="2021-03" db="EMBL/GenBank/DDBJ databases">
        <title>Genomic Encyclopedia of Type Strains, Phase IV (KMG-IV): sequencing the most valuable type-strain genomes for metagenomic binning, comparative biology and taxonomic classification.</title>
        <authorList>
            <person name="Goeker M."/>
        </authorList>
    </citation>
    <scope>NUCLEOTIDE SEQUENCE [LARGE SCALE GENOMIC DNA]</scope>
    <source>
        <strain evidence="4 5">DSM 26048</strain>
    </source>
</reference>
<evidence type="ECO:0000256" key="1">
    <source>
        <dbReference type="ARBA" id="ARBA00002486"/>
    </source>
</evidence>
<proteinExistence type="inferred from homology"/>
<sequence length="376" mass="41477">MKLILTEKQILELISFGRGVSRKKIAEMLRVTQATTTKITKQFLEQGLIMEGERIGTGMGRKEVQLYAHPDKFRYLGIDIGGHFVRFALSDNKLEILHESQFLMSELVPIENRAELFMQIMMDFFETHKIKVESIDAIGIGVTGIVSGDNKSILSIPNIPQWDEINLVDAISERIGCPVYLNEGGRTMALAEQMLGMAETLSNFIVVHVGRLGVVSGIMINGQLLRGDNNTAGLLGHTTADPNGIRCFCGNYGCLENIITFPMLNYEFNNRSGIGSIAVAYQKNDKIAMDVCLAGGKAFGIALSNVVNLFNPNTIFIGGLMFEEMPLLLDETKRTLLLRANRFSTLNLKLQNTSFGSKQGLYGALALAKQSFIEAL</sequence>
<evidence type="ECO:0000256" key="3">
    <source>
        <dbReference type="ARBA" id="ARBA00022629"/>
    </source>
</evidence>
<dbReference type="Pfam" id="PF00480">
    <property type="entry name" value="ROK"/>
    <property type="match status" value="1"/>
</dbReference>
<name>A0ABS4IRD9_9BACL</name>
<dbReference type="EMBL" id="JAGGLB010000004">
    <property type="protein sequence ID" value="MBP1990138.1"/>
    <property type="molecule type" value="Genomic_DNA"/>
</dbReference>
<organism evidence="4 5">
    <name type="scientific">Paenibacillus eucommiae</name>
    <dbReference type="NCBI Taxonomy" id="1355755"/>
    <lineage>
        <taxon>Bacteria</taxon>
        <taxon>Bacillati</taxon>
        <taxon>Bacillota</taxon>
        <taxon>Bacilli</taxon>
        <taxon>Bacillales</taxon>
        <taxon>Paenibacillaceae</taxon>
        <taxon>Paenibacillus</taxon>
    </lineage>
</organism>